<sequence length="121" mass="13190">MNNIPQALGPYSAYRRAGDLVITSGQIPLNPATNEVEATTVADQAQQCLTNIEAILKQENGSLADVVKFTVFMTDLSHFAEINEVMAGRLQEPYPARSAIEISKLPKDVQVEIEAIAYIKA</sequence>
<dbReference type="NCBIfam" id="TIGR00004">
    <property type="entry name" value="Rid family detoxifying hydrolase"/>
    <property type="match status" value="1"/>
</dbReference>
<dbReference type="eggNOG" id="COG0251">
    <property type="taxonomic scope" value="Bacteria"/>
</dbReference>
<dbReference type="AlphaFoldDB" id="A0A0R1RR10"/>
<comment type="similarity">
    <text evidence="1">Belongs to the RutC family.</text>
</comment>
<dbReference type="FunFam" id="3.30.1330.40:FF:000001">
    <property type="entry name" value="L-PSP family endoribonuclease"/>
    <property type="match status" value="1"/>
</dbReference>
<accession>A0A0R1RR10</accession>
<dbReference type="SUPFAM" id="SSF55298">
    <property type="entry name" value="YjgF-like"/>
    <property type="match status" value="1"/>
</dbReference>
<dbReference type="InterPro" id="IPR035959">
    <property type="entry name" value="RutC-like_sf"/>
</dbReference>
<dbReference type="CDD" id="cd00448">
    <property type="entry name" value="YjgF_YER057c_UK114_family"/>
    <property type="match status" value="1"/>
</dbReference>
<gene>
    <name evidence="2" type="ORF">FC69_GL001827</name>
</gene>
<dbReference type="PATRIC" id="fig|1423747.3.peg.1856"/>
<evidence type="ECO:0000256" key="1">
    <source>
        <dbReference type="ARBA" id="ARBA00010552"/>
    </source>
</evidence>
<dbReference type="Pfam" id="PF01042">
    <property type="entry name" value="Ribonuc_L-PSP"/>
    <property type="match status" value="1"/>
</dbReference>
<dbReference type="STRING" id="1423747.FC69_GL001827"/>
<proteinExistence type="inferred from homology"/>
<dbReference type="RefSeq" id="WP_025082848.1">
    <property type="nucleotide sequence ID" value="NZ_AZEX01000054.1"/>
</dbReference>
<dbReference type="Gene3D" id="3.30.1330.40">
    <property type="entry name" value="RutC-like"/>
    <property type="match status" value="1"/>
</dbReference>
<dbReference type="InterPro" id="IPR006175">
    <property type="entry name" value="YjgF/YER057c/UK114"/>
</dbReference>
<reference evidence="2 3" key="1">
    <citation type="journal article" date="2015" name="Genome Announc.">
        <title>Expanding the biotechnology potential of lactobacilli through comparative genomics of 213 strains and associated genera.</title>
        <authorList>
            <person name="Sun Z."/>
            <person name="Harris H.M."/>
            <person name="McCann A."/>
            <person name="Guo C."/>
            <person name="Argimon S."/>
            <person name="Zhang W."/>
            <person name="Yang X."/>
            <person name="Jeffery I.B."/>
            <person name="Cooney J.C."/>
            <person name="Kagawa T.F."/>
            <person name="Liu W."/>
            <person name="Song Y."/>
            <person name="Salvetti E."/>
            <person name="Wrobel A."/>
            <person name="Rasinkangas P."/>
            <person name="Parkhill J."/>
            <person name="Rea M.C."/>
            <person name="O'Sullivan O."/>
            <person name="Ritari J."/>
            <person name="Douillard F.P."/>
            <person name="Paul Ross R."/>
            <person name="Yang R."/>
            <person name="Briner A.E."/>
            <person name="Felis G.E."/>
            <person name="de Vos W.M."/>
            <person name="Barrangou R."/>
            <person name="Klaenhammer T.R."/>
            <person name="Caufield P.W."/>
            <person name="Cui Y."/>
            <person name="Zhang H."/>
            <person name="O'Toole P.W."/>
        </authorList>
    </citation>
    <scope>NUCLEOTIDE SEQUENCE [LARGE SCALE GENOMIC DNA]</scope>
    <source>
        <strain evidence="2 3">DSM 14340</strain>
    </source>
</reference>
<protein>
    <submittedName>
        <fullName evidence="2">Uncharacterized protein</fullName>
    </submittedName>
</protein>
<evidence type="ECO:0000313" key="2">
    <source>
        <dbReference type="EMBL" id="KRL59201.1"/>
    </source>
</evidence>
<dbReference type="EMBL" id="AZEX01000054">
    <property type="protein sequence ID" value="KRL59201.1"/>
    <property type="molecule type" value="Genomic_DNA"/>
</dbReference>
<evidence type="ECO:0000313" key="3">
    <source>
        <dbReference type="Proteomes" id="UP000051264"/>
    </source>
</evidence>
<dbReference type="GO" id="GO:0019239">
    <property type="term" value="F:deaminase activity"/>
    <property type="evidence" value="ECO:0007669"/>
    <property type="project" value="TreeGrafter"/>
</dbReference>
<dbReference type="PROSITE" id="PS01094">
    <property type="entry name" value="UPF0076"/>
    <property type="match status" value="1"/>
</dbReference>
<dbReference type="GO" id="GO:0005829">
    <property type="term" value="C:cytosol"/>
    <property type="evidence" value="ECO:0007669"/>
    <property type="project" value="TreeGrafter"/>
</dbReference>
<dbReference type="PANTHER" id="PTHR11803">
    <property type="entry name" value="2-IMINOBUTANOATE/2-IMINOPROPANOATE DEAMINASE RIDA"/>
    <property type="match status" value="1"/>
</dbReference>
<comment type="caution">
    <text evidence="2">The sequence shown here is derived from an EMBL/GenBank/DDBJ whole genome shotgun (WGS) entry which is preliminary data.</text>
</comment>
<dbReference type="InterPro" id="IPR019897">
    <property type="entry name" value="RidA_CS"/>
</dbReference>
<dbReference type="Proteomes" id="UP000051264">
    <property type="component" value="Unassembled WGS sequence"/>
</dbReference>
<dbReference type="InterPro" id="IPR006056">
    <property type="entry name" value="RidA"/>
</dbReference>
<organism evidence="2 3">
    <name type="scientific">Latilactobacillus fuchuensis DSM 14340 = JCM 11249</name>
    <dbReference type="NCBI Taxonomy" id="1423747"/>
    <lineage>
        <taxon>Bacteria</taxon>
        <taxon>Bacillati</taxon>
        <taxon>Bacillota</taxon>
        <taxon>Bacilli</taxon>
        <taxon>Lactobacillales</taxon>
        <taxon>Lactobacillaceae</taxon>
        <taxon>Latilactobacillus</taxon>
    </lineage>
</organism>
<dbReference type="PANTHER" id="PTHR11803:SF39">
    <property type="entry name" value="2-IMINOBUTANOATE_2-IMINOPROPANOATE DEAMINASE"/>
    <property type="match status" value="1"/>
</dbReference>
<dbReference type="OrthoDB" id="9803101at2"/>
<name>A0A0R1RR10_9LACO</name>